<accession>A0A382Z4X7</accession>
<evidence type="ECO:0008006" key="2">
    <source>
        <dbReference type="Google" id="ProtNLM"/>
    </source>
</evidence>
<dbReference type="EMBL" id="UINC01180540">
    <property type="protein sequence ID" value="SVD89788.1"/>
    <property type="molecule type" value="Genomic_DNA"/>
</dbReference>
<organism evidence="1">
    <name type="scientific">marine metagenome</name>
    <dbReference type="NCBI Taxonomy" id="408172"/>
    <lineage>
        <taxon>unclassified sequences</taxon>
        <taxon>metagenomes</taxon>
        <taxon>ecological metagenomes</taxon>
    </lineage>
</organism>
<reference evidence="1" key="1">
    <citation type="submission" date="2018-05" db="EMBL/GenBank/DDBJ databases">
        <authorList>
            <person name="Lanie J.A."/>
            <person name="Ng W.-L."/>
            <person name="Kazmierczak K.M."/>
            <person name="Andrzejewski T.M."/>
            <person name="Davidsen T.M."/>
            <person name="Wayne K.J."/>
            <person name="Tettelin H."/>
            <person name="Glass J.I."/>
            <person name="Rusch D."/>
            <person name="Podicherti R."/>
            <person name="Tsui H.-C.T."/>
            <person name="Winkler M.E."/>
        </authorList>
    </citation>
    <scope>NUCLEOTIDE SEQUENCE</scope>
</reference>
<evidence type="ECO:0000313" key="1">
    <source>
        <dbReference type="EMBL" id="SVD89788.1"/>
    </source>
</evidence>
<sequence length="124" mass="14016">HFRKVFDAGVQQRKGGCNEPGAMFESGEVTFLESIGCTAQEMFDFCDDYVGWDDVIYEHVEALQAVRYEHFVNELNSQPANHPMEMDEFPAKDAEVEGIAWLPRLIVKARAKLAGQLPTDLMYG</sequence>
<feature type="non-terminal residue" evidence="1">
    <location>
        <position position="1"/>
    </location>
</feature>
<name>A0A382Z4X7_9ZZZZ</name>
<proteinExistence type="predicted"/>
<protein>
    <recommendedName>
        <fullName evidence="2">DUF5069 domain-containing protein</fullName>
    </recommendedName>
</protein>
<dbReference type="AlphaFoldDB" id="A0A382Z4X7"/>
<gene>
    <name evidence="1" type="ORF">METZ01_LOCUS442642</name>
</gene>